<keyword evidence="4" id="KW-1185">Reference proteome</keyword>
<dbReference type="RefSeq" id="XP_021886225.1">
    <property type="nucleotide sequence ID" value="XM_022028404.1"/>
</dbReference>
<proteinExistence type="predicted"/>
<dbReference type="EMBL" id="MCFF01000002">
    <property type="protein sequence ID" value="ORZ28540.1"/>
    <property type="molecule type" value="Genomic_DNA"/>
</dbReference>
<sequence>MKVSTQVLATSAIAFTATALAMPSMSKRVIDGTKVIGCFASAFMKGEDAWTPECAAAAATDFGFVREFSLGEFDIDFTSSEPLSMPVALPNLKVKLASFPGISWPISKIAAHQNIIDNGVAVGRLEFPSVSAEVQGSTLMVPVAKTSLNVIPGHEDGFINFIANLITKPSHTFAVGGNTDVWFKLPSLSENSASSGADSSKTLTVTNVGLSGPVTIRGLNNFPEMEYVELVSLTKDADSDVTTAETMINIHNPSELSMKLGDLVFNMLNDIGDLVGVVKIPNLHLAIGDNVVPATVTFSDLDVYDTLTAKSNTFTIVGFEGSSKHFVATKALCSFRSHITIPKLETA</sequence>
<dbReference type="GeneID" id="33570247"/>
<name>A0A1Y2H1V3_9FUNG</name>
<dbReference type="EMBL" id="MCFF01000002">
    <property type="protein sequence ID" value="ORZ28550.1"/>
    <property type="molecule type" value="Genomic_DNA"/>
</dbReference>
<dbReference type="Proteomes" id="UP000193648">
    <property type="component" value="Unassembled WGS sequence"/>
</dbReference>
<gene>
    <name evidence="2" type="ORF">BCR41DRAFT_392009</name>
    <name evidence="3" type="ORF">BCR41DRAFT_392018</name>
</gene>
<reference evidence="2 4" key="1">
    <citation type="submission" date="2016-07" db="EMBL/GenBank/DDBJ databases">
        <title>Pervasive Adenine N6-methylation of Active Genes in Fungi.</title>
        <authorList>
            <consortium name="DOE Joint Genome Institute"/>
            <person name="Mondo S.J."/>
            <person name="Dannebaum R.O."/>
            <person name="Kuo R.C."/>
            <person name="Labutti K."/>
            <person name="Haridas S."/>
            <person name="Kuo A."/>
            <person name="Salamov A."/>
            <person name="Ahrendt S.R."/>
            <person name="Lipzen A."/>
            <person name="Sullivan W."/>
            <person name="Andreopoulos W.B."/>
            <person name="Clum A."/>
            <person name="Lindquist E."/>
            <person name="Daum C."/>
            <person name="Ramamoorthy G.K."/>
            <person name="Gryganskyi A."/>
            <person name="Culley D."/>
            <person name="Magnuson J.K."/>
            <person name="James T.Y."/>
            <person name="O'Malley M.A."/>
            <person name="Stajich J.E."/>
            <person name="Spatafora J.W."/>
            <person name="Visel A."/>
            <person name="Grigoriev I.V."/>
        </authorList>
    </citation>
    <scope>NUCLEOTIDE SEQUENCE [LARGE SCALE GENOMIC DNA]</scope>
    <source>
        <strain evidence="2 4">NRRL 3116</strain>
    </source>
</reference>
<evidence type="ECO:0000313" key="4">
    <source>
        <dbReference type="Proteomes" id="UP000193648"/>
    </source>
</evidence>
<accession>A0A1Y2H1V3</accession>
<dbReference type="InterPro" id="IPR022185">
    <property type="entry name" value="DUF3712"/>
</dbReference>
<evidence type="ECO:0000313" key="3">
    <source>
        <dbReference type="EMBL" id="ORZ28550.1"/>
    </source>
</evidence>
<protein>
    <submittedName>
        <fullName evidence="2">Uncharacterized protein</fullName>
    </submittedName>
</protein>
<dbReference type="STRING" id="64571.A0A1Y2H1V3"/>
<keyword evidence="1" id="KW-0732">Signal</keyword>
<feature type="chain" id="PRO_5011907721" evidence="1">
    <location>
        <begin position="22"/>
        <end position="347"/>
    </location>
</feature>
<dbReference type="AlphaFoldDB" id="A0A1Y2H1V3"/>
<evidence type="ECO:0000256" key="1">
    <source>
        <dbReference type="SAM" id="SignalP"/>
    </source>
</evidence>
<organism evidence="2 4">
    <name type="scientific">Lobosporangium transversale</name>
    <dbReference type="NCBI Taxonomy" id="64571"/>
    <lineage>
        <taxon>Eukaryota</taxon>
        <taxon>Fungi</taxon>
        <taxon>Fungi incertae sedis</taxon>
        <taxon>Mucoromycota</taxon>
        <taxon>Mortierellomycotina</taxon>
        <taxon>Mortierellomycetes</taxon>
        <taxon>Mortierellales</taxon>
        <taxon>Mortierellaceae</taxon>
        <taxon>Lobosporangium</taxon>
    </lineage>
</organism>
<dbReference type="InParanoid" id="A0A1Y2H1V3"/>
<evidence type="ECO:0000313" key="2">
    <source>
        <dbReference type="EMBL" id="ORZ28540.1"/>
    </source>
</evidence>
<comment type="caution">
    <text evidence="2">The sequence shown here is derived from an EMBL/GenBank/DDBJ whole genome shotgun (WGS) entry which is preliminary data.</text>
</comment>
<feature type="signal peptide" evidence="1">
    <location>
        <begin position="1"/>
        <end position="21"/>
    </location>
</feature>
<dbReference type="OrthoDB" id="2394524at2759"/>
<dbReference type="Pfam" id="PF12505">
    <property type="entry name" value="DUF3712"/>
    <property type="match status" value="1"/>
</dbReference>